<feature type="domain" description="GH16" evidence="2">
    <location>
        <begin position="38"/>
        <end position="293"/>
    </location>
</feature>
<gene>
    <name evidence="3" type="ORF">HGRIS_002439</name>
</gene>
<feature type="chain" id="PRO_5045438839" description="GH16 domain-containing protein" evidence="1">
    <location>
        <begin position="23"/>
        <end position="331"/>
    </location>
</feature>
<dbReference type="Pfam" id="PF26113">
    <property type="entry name" value="GH16_XgeA"/>
    <property type="match status" value="1"/>
</dbReference>
<dbReference type="InterPro" id="IPR050546">
    <property type="entry name" value="Glycosyl_Hydrlase_16"/>
</dbReference>
<comment type="caution">
    <text evidence="3">The sequence shown here is derived from an EMBL/GenBank/DDBJ whole genome shotgun (WGS) entry which is preliminary data.</text>
</comment>
<keyword evidence="1" id="KW-0732">Signal</keyword>
<keyword evidence="4" id="KW-1185">Reference proteome</keyword>
<dbReference type="SUPFAM" id="SSF49899">
    <property type="entry name" value="Concanavalin A-like lectins/glucanases"/>
    <property type="match status" value="1"/>
</dbReference>
<dbReference type="PROSITE" id="PS51762">
    <property type="entry name" value="GH16_2"/>
    <property type="match status" value="1"/>
</dbReference>
<protein>
    <recommendedName>
        <fullName evidence="2">GH16 domain-containing protein</fullName>
    </recommendedName>
</protein>
<evidence type="ECO:0000256" key="1">
    <source>
        <dbReference type="SAM" id="SignalP"/>
    </source>
</evidence>
<evidence type="ECO:0000313" key="3">
    <source>
        <dbReference type="EMBL" id="KAL0956281.1"/>
    </source>
</evidence>
<dbReference type="EMBL" id="JASNQZ010000006">
    <property type="protein sequence ID" value="KAL0956281.1"/>
    <property type="molecule type" value="Genomic_DNA"/>
</dbReference>
<sequence>MKTTPFLLALVFEFALLCKVSASIYMIQDTFIGTAFLDAWNWETFDDPTHGRVNYVDLQTALAQNLTYADSNKFVMRADATQMVPTDSRGRNSVRITSKAAYDDSIMTIDLQHMPYGCGTWPAWWTLSQQGPWPNYGEVDIIEGVNQDTQNLVSLHTTTNCTMNQNRYQTGYTVSTNCDAAVNYNQGCGTRIPKSNSYGSGFNVNGGGWFVMHKSRDMGVRVWFWSRSDPSVPSAITSGSPVLTYGDMDSWGTPDANFPPDTCQYDTHFNAHQMVFDLTFCGDWAGSGYSKAGCPGSCVDFVNNNPGSFLEAYWEVNALRVYSPFFSGVPV</sequence>
<accession>A0ABR3JKM4</accession>
<evidence type="ECO:0000313" key="4">
    <source>
        <dbReference type="Proteomes" id="UP001556367"/>
    </source>
</evidence>
<evidence type="ECO:0000259" key="2">
    <source>
        <dbReference type="PROSITE" id="PS51762"/>
    </source>
</evidence>
<feature type="signal peptide" evidence="1">
    <location>
        <begin position="1"/>
        <end position="22"/>
    </location>
</feature>
<dbReference type="Proteomes" id="UP001556367">
    <property type="component" value="Unassembled WGS sequence"/>
</dbReference>
<dbReference type="PANTHER" id="PTHR10963">
    <property type="entry name" value="GLYCOSYL HYDROLASE-RELATED"/>
    <property type="match status" value="1"/>
</dbReference>
<dbReference type="InterPro" id="IPR013320">
    <property type="entry name" value="ConA-like_dom_sf"/>
</dbReference>
<proteinExistence type="predicted"/>
<name>A0ABR3JKM4_9AGAR</name>
<dbReference type="InterPro" id="IPR000757">
    <property type="entry name" value="Beta-glucanase-like"/>
</dbReference>
<dbReference type="PANTHER" id="PTHR10963:SF24">
    <property type="entry name" value="GLYCOSIDASE C21B10.07-RELATED"/>
    <property type="match status" value="1"/>
</dbReference>
<organism evidence="3 4">
    <name type="scientific">Hohenbuehelia grisea</name>
    <dbReference type="NCBI Taxonomy" id="104357"/>
    <lineage>
        <taxon>Eukaryota</taxon>
        <taxon>Fungi</taxon>
        <taxon>Dikarya</taxon>
        <taxon>Basidiomycota</taxon>
        <taxon>Agaricomycotina</taxon>
        <taxon>Agaricomycetes</taxon>
        <taxon>Agaricomycetidae</taxon>
        <taxon>Agaricales</taxon>
        <taxon>Pleurotineae</taxon>
        <taxon>Pleurotaceae</taxon>
        <taxon>Hohenbuehelia</taxon>
    </lineage>
</organism>
<reference evidence="4" key="1">
    <citation type="submission" date="2024-06" db="EMBL/GenBank/DDBJ databases">
        <title>Multi-omics analyses provide insights into the biosynthesis of the anticancer antibiotic pleurotin in Hohenbuehelia grisea.</title>
        <authorList>
            <person name="Weaver J.A."/>
            <person name="Alberti F."/>
        </authorList>
    </citation>
    <scope>NUCLEOTIDE SEQUENCE [LARGE SCALE GENOMIC DNA]</scope>
    <source>
        <strain evidence="4">T-177</strain>
    </source>
</reference>
<dbReference type="Gene3D" id="2.60.120.200">
    <property type="match status" value="1"/>
</dbReference>
<dbReference type="CDD" id="cd02181">
    <property type="entry name" value="GH16_fungal_Lam16A_glucanase"/>
    <property type="match status" value="1"/>
</dbReference>